<feature type="compositionally biased region" description="Polar residues" evidence="1">
    <location>
        <begin position="360"/>
        <end position="377"/>
    </location>
</feature>
<feature type="region of interest" description="Disordered" evidence="1">
    <location>
        <begin position="559"/>
        <end position="598"/>
    </location>
</feature>
<dbReference type="EMBL" id="JASJQH010008682">
    <property type="protein sequence ID" value="KAK9687301.1"/>
    <property type="molecule type" value="Genomic_DNA"/>
</dbReference>
<reference evidence="3 4" key="1">
    <citation type="submission" date="2023-04" db="EMBL/GenBank/DDBJ databases">
        <title>Genome of Basidiobolus ranarum AG-B5.</title>
        <authorList>
            <person name="Stajich J.E."/>
            <person name="Carter-House D."/>
            <person name="Gryganskyi A."/>
        </authorList>
    </citation>
    <scope>NUCLEOTIDE SEQUENCE [LARGE SCALE GENOMIC DNA]</scope>
    <source>
        <strain evidence="3 4">AG-B5</strain>
    </source>
</reference>
<feature type="region of interest" description="Disordered" evidence="1">
    <location>
        <begin position="617"/>
        <end position="656"/>
    </location>
</feature>
<feature type="region of interest" description="Disordered" evidence="1">
    <location>
        <begin position="801"/>
        <end position="820"/>
    </location>
</feature>
<evidence type="ECO:0000256" key="2">
    <source>
        <dbReference type="SAM" id="Phobius"/>
    </source>
</evidence>
<feature type="compositionally biased region" description="Basic and acidic residues" evidence="1">
    <location>
        <begin position="335"/>
        <end position="359"/>
    </location>
</feature>
<dbReference type="Proteomes" id="UP001479436">
    <property type="component" value="Unassembled WGS sequence"/>
</dbReference>
<feature type="compositionally biased region" description="Polar residues" evidence="1">
    <location>
        <begin position="441"/>
        <end position="457"/>
    </location>
</feature>
<feature type="compositionally biased region" description="Basic and acidic residues" evidence="1">
    <location>
        <begin position="97"/>
        <end position="109"/>
    </location>
</feature>
<keyword evidence="2" id="KW-0472">Membrane</keyword>
<evidence type="ECO:0000313" key="4">
    <source>
        <dbReference type="Proteomes" id="UP001479436"/>
    </source>
</evidence>
<evidence type="ECO:0000313" key="3">
    <source>
        <dbReference type="EMBL" id="KAK9687301.1"/>
    </source>
</evidence>
<feature type="compositionally biased region" description="Basic and acidic residues" evidence="1">
    <location>
        <begin position="165"/>
        <end position="183"/>
    </location>
</feature>
<feature type="compositionally biased region" description="Low complexity" evidence="1">
    <location>
        <begin position="24"/>
        <end position="36"/>
    </location>
</feature>
<feature type="compositionally biased region" description="Polar residues" evidence="1">
    <location>
        <begin position="637"/>
        <end position="656"/>
    </location>
</feature>
<evidence type="ECO:0000256" key="1">
    <source>
        <dbReference type="SAM" id="MobiDB-lite"/>
    </source>
</evidence>
<sequence>MTEPTTPSERQVPPSPESRKNAQLPLLSKSLKTPSPGFVSKIPIPARLVKERSPKTSPTAIIGSKASPTEQNEHWRQYRPPSNPTTPVSTGEGISVDDTHISDGDKVVKDNSNYVTPVKDMREDSLAKSDHKSEHHLEEPVADLSKAEDTVSPVDESLQSNVEDSSLKDKADSDIKGNHKVHFDENSPEKIVSYWDSLQTAAPNSKMPDNTPYYKSPLANTVNFDESTTENEDSAFMGELSYGSDIDDIRTYRPSFLDETSFMSEMDATNASTTTLDKEAVVQRFFAGASESEFTIYEDSRYADFPESFAKTDDHSTLLVNPESSVTLQHSITEIDAHPNKSADVEAKAHDSSESDKTDITGTSETIETHVENSNTEDVVHQSGGAELEASESDIENNVKLYSEVVQDMSENTAPTDAPVGALETEQTVPVQAESPEDSEQTVPEQEANTDSLTRPNISYADIVSYSSQHTSEQDEQDDNKTMESEPSNMEESLDNSWPLKFPLPSTPFGQEASTQIENLSQTDADYHSEITWNYNEELGTDNNDEKLLHQDASIDEVTLGIDSKEEIDNSTSYDPHSTEEGDQEDAVNTISYGAHSTEENAQEVYSSISDYIHSNGDNDLDYDKKEPSDAEIDNSDLPSSNSYSRDSETRSFSNVETPHKILKQLSSRQVSSAPPPAKLDEYYSYESELPKSAKTVRELTPMRLLQSLSRMTTPSETIKNLNDRFKDSDISMSELDDTFIRPALESELVSDESIHNSISTDDKEISDNENKSKVDFEQSRFYSDQDESSLLDQYDSQFERSELEEYSPNQTFEESQLEEPSLNADDFLYEDMVQAINNLKEIMGELKDGQDIHRNLGDALEANLNELNDKTHKRDGLLLEMTTMKEIVDQTNNEMGELKSQLDKRVRSEEEVDAKLADVTEVVDTLKLRIKNKAEQLNHSRDTRTFGSLSSFIFNALILLGVFVVLELLFVRVMLRNYEQPAFGTMSHGTLYPRDQVDQPWSVHFARNIWELLVSVFHGSASGMSVPS</sequence>
<feature type="region of interest" description="Disordered" evidence="1">
    <location>
        <begin position="335"/>
        <end position="513"/>
    </location>
</feature>
<accession>A0ABR2VNX1</accession>
<gene>
    <name evidence="3" type="ORF">K7432_014844</name>
</gene>
<keyword evidence="4" id="KW-1185">Reference proteome</keyword>
<protein>
    <submittedName>
        <fullName evidence="3">Uncharacterized protein</fullName>
    </submittedName>
</protein>
<proteinExistence type="predicted"/>
<feature type="compositionally biased region" description="Basic and acidic residues" evidence="1">
    <location>
        <begin position="761"/>
        <end position="779"/>
    </location>
</feature>
<comment type="caution">
    <text evidence="3">The sequence shown here is derived from an EMBL/GenBank/DDBJ whole genome shotgun (WGS) entry which is preliminary data.</text>
</comment>
<keyword evidence="2" id="KW-0812">Transmembrane</keyword>
<keyword evidence="2" id="KW-1133">Transmembrane helix</keyword>
<feature type="transmembrane region" description="Helical" evidence="2">
    <location>
        <begin position="953"/>
        <end position="972"/>
    </location>
</feature>
<name>A0ABR2VNX1_9FUNG</name>
<organism evidence="3 4">
    <name type="scientific">Basidiobolus ranarum</name>
    <dbReference type="NCBI Taxonomy" id="34480"/>
    <lineage>
        <taxon>Eukaryota</taxon>
        <taxon>Fungi</taxon>
        <taxon>Fungi incertae sedis</taxon>
        <taxon>Zoopagomycota</taxon>
        <taxon>Entomophthoromycotina</taxon>
        <taxon>Basidiobolomycetes</taxon>
        <taxon>Basidiobolales</taxon>
        <taxon>Basidiobolaceae</taxon>
        <taxon>Basidiobolus</taxon>
    </lineage>
</organism>
<feature type="region of interest" description="Disordered" evidence="1">
    <location>
        <begin position="1"/>
        <end position="183"/>
    </location>
</feature>
<feature type="region of interest" description="Disordered" evidence="1">
    <location>
        <begin position="760"/>
        <end position="790"/>
    </location>
</feature>
<feature type="compositionally biased region" description="Basic and acidic residues" evidence="1">
    <location>
        <begin position="119"/>
        <end position="149"/>
    </location>
</feature>